<feature type="transmembrane region" description="Helical" evidence="1">
    <location>
        <begin position="214"/>
        <end position="238"/>
    </location>
</feature>
<feature type="transmembrane region" description="Helical" evidence="1">
    <location>
        <begin position="380"/>
        <end position="401"/>
    </location>
</feature>
<keyword evidence="4" id="KW-1185">Reference proteome</keyword>
<dbReference type="EMBL" id="CP029684">
    <property type="protein sequence ID" value="QAS70615.1"/>
    <property type="molecule type" value="Genomic_DNA"/>
</dbReference>
<evidence type="ECO:0000256" key="1">
    <source>
        <dbReference type="SAM" id="Phobius"/>
    </source>
</evidence>
<name>A0AAJ1RDM8_9LACO</name>
<organism evidence="2 5">
    <name type="scientific">Oenococcus sicerae</name>
    <dbReference type="NCBI Taxonomy" id="2203724"/>
    <lineage>
        <taxon>Bacteria</taxon>
        <taxon>Bacillati</taxon>
        <taxon>Bacillota</taxon>
        <taxon>Bacilli</taxon>
        <taxon>Lactobacillales</taxon>
        <taxon>Lactobacillaceae</taxon>
        <taxon>Oenococcus</taxon>
    </lineage>
</organism>
<evidence type="ECO:0000313" key="2">
    <source>
        <dbReference type="EMBL" id="MDN6899996.1"/>
    </source>
</evidence>
<keyword evidence="1" id="KW-1133">Transmembrane helix</keyword>
<reference evidence="3" key="3">
    <citation type="submission" date="2020-01" db="EMBL/GenBank/DDBJ databases">
        <authorList>
            <person name="Cousin F.J."/>
            <person name="Le Guellec R."/>
            <person name="Cretenet M."/>
        </authorList>
    </citation>
    <scope>NUCLEOTIDE SEQUENCE</scope>
    <source>
        <strain evidence="3">UCMA 15228</strain>
    </source>
</reference>
<feature type="transmembrane region" description="Helical" evidence="1">
    <location>
        <begin position="340"/>
        <end position="359"/>
    </location>
</feature>
<reference evidence="2" key="2">
    <citation type="submission" date="2019-01" db="EMBL/GenBank/DDBJ databases">
        <title>Oenococcus sicerae UCMA17102.</title>
        <authorList>
            <person name="Cousin F.J."/>
            <person name="Le Guellec R."/>
            <person name="Cretenet M."/>
        </authorList>
    </citation>
    <scope>NUCLEOTIDE SEQUENCE</scope>
    <source>
        <strain evidence="2">UCMA17102</strain>
    </source>
</reference>
<evidence type="ECO:0000313" key="3">
    <source>
        <dbReference type="EMBL" id="QAS70615.1"/>
    </source>
</evidence>
<dbReference type="AlphaFoldDB" id="A0AAJ1RDM8"/>
<dbReference type="EMBL" id="SDWY01000002">
    <property type="protein sequence ID" value="MDN6899996.1"/>
    <property type="molecule type" value="Genomic_DNA"/>
</dbReference>
<gene>
    <name evidence="3" type="ORF">DLJ48_03265</name>
    <name evidence="2" type="ORF">EVC35_03100</name>
</gene>
<evidence type="ECO:0000313" key="5">
    <source>
        <dbReference type="Proteomes" id="UP001167919"/>
    </source>
</evidence>
<feature type="transmembrane region" description="Helical" evidence="1">
    <location>
        <begin position="416"/>
        <end position="435"/>
    </location>
</feature>
<proteinExistence type="predicted"/>
<feature type="transmembrane region" description="Helical" evidence="1">
    <location>
        <begin position="289"/>
        <end position="312"/>
    </location>
</feature>
<dbReference type="Proteomes" id="UP000286907">
    <property type="component" value="Chromosome"/>
</dbReference>
<accession>A0AAJ1RDM8</accession>
<feature type="transmembrane region" description="Helical" evidence="1">
    <location>
        <begin position="258"/>
        <end position="277"/>
    </location>
</feature>
<evidence type="ECO:0000313" key="4">
    <source>
        <dbReference type="Proteomes" id="UP000286907"/>
    </source>
</evidence>
<sequence length="447" mass="52018">MAVWHQAENTFDSHFDAHHYYEMQDYAKSLVDTKKSAKIVKGWQNQFYGDISTEEKFSKSDEIFYYINTVNPNNYVESVEIDGSSPDDSSISYRKIYRKMIKRLPKTFEGFRKQTLQYYNNKKNDSSNVFSRYFGITDAHSRTITLPITNKSNQNGGPFNKKGFTTRKFVFNNPYGLGPILLIIIIGAFFFLLDQTHGINAYMLQRSKSGAYVALAKSLCWFVIPSMLSVFWTIFAYITKGLMIPHEFIRWNMSTVLLNNIAVLEMMIILVTVGLLIDSFIGSIFGKFYTFITGFFASILFFITFFSVISFLNRHLHWQFKMTEGLKLFVKTIFTNPVDLFSILLLIAIPFLLLALHWYRHYSIETDSKYIRLQKFKKPFFIFVLLLATWDFLLPLILSLHDTSSAFAITSDLSSVVWWVAWGIGITLFTTWMIFGRRPSFLRKKKA</sequence>
<dbReference type="Proteomes" id="UP001167919">
    <property type="component" value="Unassembled WGS sequence"/>
</dbReference>
<protein>
    <submittedName>
        <fullName evidence="2">Uncharacterized protein</fullName>
    </submittedName>
</protein>
<keyword evidence="1" id="KW-0472">Membrane</keyword>
<reference evidence="3 4" key="1">
    <citation type="journal article" date="2019" name="Syst. Appl. Microbiol.">
        <title>Oenococcus sicerae sp. nov., isolated from French cider.</title>
        <authorList>
            <person name="Cousin F.J."/>
            <person name="Le Guellec R."/>
            <person name="Chagnot C."/>
            <person name="Goux D."/>
            <person name="Dalmasso M."/>
            <person name="Laplace J.M."/>
            <person name="Cretenet M."/>
        </authorList>
    </citation>
    <scope>NUCLEOTIDE SEQUENCE [LARGE SCALE GENOMIC DNA]</scope>
    <source>
        <strain evidence="3 4">UCMA 15228</strain>
    </source>
</reference>
<feature type="transmembrane region" description="Helical" evidence="1">
    <location>
        <begin position="175"/>
        <end position="193"/>
    </location>
</feature>
<keyword evidence="1" id="KW-0812">Transmembrane</keyword>